<dbReference type="KEGG" id="elq:Ga0102493_11858"/>
<name>A0A074MXF9_9SPHN</name>
<evidence type="ECO:0000256" key="3">
    <source>
        <dbReference type="ARBA" id="ARBA00022989"/>
    </source>
</evidence>
<dbReference type="PANTHER" id="PTHR11863">
    <property type="entry name" value="STEROL DESATURASE"/>
    <property type="match status" value="1"/>
</dbReference>
<feature type="compositionally biased region" description="Pro residues" evidence="5">
    <location>
        <begin position="265"/>
        <end position="274"/>
    </location>
</feature>
<evidence type="ECO:0000256" key="1">
    <source>
        <dbReference type="ARBA" id="ARBA00004370"/>
    </source>
</evidence>
<dbReference type="AlphaFoldDB" id="A0A074MXF9"/>
<comment type="caution">
    <text evidence="8">The sequence shown here is derived from an EMBL/GenBank/DDBJ whole genome shotgun (WGS) entry which is preliminary data.</text>
</comment>
<dbReference type="InterPro" id="IPR006694">
    <property type="entry name" value="Fatty_acid_hydroxylase"/>
</dbReference>
<evidence type="ECO:0000256" key="4">
    <source>
        <dbReference type="ARBA" id="ARBA00023136"/>
    </source>
</evidence>
<dbReference type="PATRIC" id="fig|39960.10.peg.3108"/>
<keyword evidence="4 6" id="KW-0472">Membrane</keyword>
<keyword evidence="9" id="KW-1185">Reference proteome</keyword>
<feature type="compositionally biased region" description="Low complexity" evidence="5">
    <location>
        <begin position="252"/>
        <end position="264"/>
    </location>
</feature>
<dbReference type="RefSeq" id="WP_069297570.1">
    <property type="nucleotide sequence ID" value="NZ_CP017057.1"/>
</dbReference>
<dbReference type="Pfam" id="PF04116">
    <property type="entry name" value="FA_hydroxylase"/>
    <property type="match status" value="1"/>
</dbReference>
<evidence type="ECO:0000256" key="5">
    <source>
        <dbReference type="SAM" id="MobiDB-lite"/>
    </source>
</evidence>
<feature type="transmembrane region" description="Helical" evidence="6">
    <location>
        <begin position="155"/>
        <end position="180"/>
    </location>
</feature>
<evidence type="ECO:0000256" key="2">
    <source>
        <dbReference type="ARBA" id="ARBA00022692"/>
    </source>
</evidence>
<evidence type="ECO:0000259" key="7">
    <source>
        <dbReference type="Pfam" id="PF04116"/>
    </source>
</evidence>
<dbReference type="OrthoDB" id="9770329at2"/>
<dbReference type="Proteomes" id="UP000027866">
    <property type="component" value="Unassembled WGS sequence"/>
</dbReference>
<evidence type="ECO:0000256" key="6">
    <source>
        <dbReference type="SAM" id="Phobius"/>
    </source>
</evidence>
<dbReference type="GO" id="GO:0016491">
    <property type="term" value="F:oxidoreductase activity"/>
    <property type="evidence" value="ECO:0007669"/>
    <property type="project" value="InterPro"/>
</dbReference>
<dbReference type="GO" id="GO:0016020">
    <property type="term" value="C:membrane"/>
    <property type="evidence" value="ECO:0007669"/>
    <property type="project" value="UniProtKB-SubCell"/>
</dbReference>
<keyword evidence="3 6" id="KW-1133">Transmembrane helix</keyword>
<dbReference type="InterPro" id="IPR050307">
    <property type="entry name" value="Sterol_Desaturase_Related"/>
</dbReference>
<dbReference type="EMBL" id="JMIX01000005">
    <property type="protein sequence ID" value="KEO96508.1"/>
    <property type="molecule type" value="Genomic_DNA"/>
</dbReference>
<gene>
    <name evidence="8" type="ORF">EH32_09780</name>
</gene>
<feature type="transmembrane region" description="Helical" evidence="6">
    <location>
        <begin position="12"/>
        <end position="37"/>
    </location>
</feature>
<feature type="transmembrane region" description="Helical" evidence="6">
    <location>
        <begin position="57"/>
        <end position="76"/>
    </location>
</feature>
<feature type="region of interest" description="Disordered" evidence="5">
    <location>
        <begin position="248"/>
        <end position="274"/>
    </location>
</feature>
<proteinExistence type="predicted"/>
<keyword evidence="2 6" id="KW-0812">Transmembrane</keyword>
<dbReference type="GO" id="GO:0008610">
    <property type="term" value="P:lipid biosynthetic process"/>
    <property type="evidence" value="ECO:0007669"/>
    <property type="project" value="InterPro"/>
</dbReference>
<organism evidence="8 9">
    <name type="scientific">Erythrobacter litoralis</name>
    <dbReference type="NCBI Taxonomy" id="39960"/>
    <lineage>
        <taxon>Bacteria</taxon>
        <taxon>Pseudomonadati</taxon>
        <taxon>Pseudomonadota</taxon>
        <taxon>Alphaproteobacteria</taxon>
        <taxon>Sphingomonadales</taxon>
        <taxon>Erythrobacteraceae</taxon>
        <taxon>Erythrobacter/Porphyrobacter group</taxon>
        <taxon>Erythrobacter</taxon>
    </lineage>
</organism>
<dbReference type="GO" id="GO:0005506">
    <property type="term" value="F:iron ion binding"/>
    <property type="evidence" value="ECO:0007669"/>
    <property type="project" value="InterPro"/>
</dbReference>
<feature type="transmembrane region" description="Helical" evidence="6">
    <location>
        <begin position="96"/>
        <end position="115"/>
    </location>
</feature>
<protein>
    <submittedName>
        <fullName evidence="8">Sterol desaturase</fullName>
    </submittedName>
</protein>
<reference evidence="8 9" key="1">
    <citation type="submission" date="2014-04" db="EMBL/GenBank/DDBJ databases">
        <title>A comprehensive comparison of genomes of Erythrobacter spp. Strains.</title>
        <authorList>
            <person name="Zheng Q."/>
        </authorList>
    </citation>
    <scope>NUCLEOTIDE SEQUENCE [LARGE SCALE GENOMIC DNA]</scope>
    <source>
        <strain evidence="8 9">DSM 8509</strain>
    </source>
</reference>
<comment type="subcellular location">
    <subcellularLocation>
        <location evidence="1">Membrane</location>
    </subcellularLocation>
</comment>
<accession>A0A074MXF9</accession>
<feature type="domain" description="Fatty acid hydroxylase" evidence="7">
    <location>
        <begin position="103"/>
        <end position="237"/>
    </location>
</feature>
<sequence>MPGSDTPLLVALLFASFATSVMVALRYFLASGLFSWLTERVRPGLYAQQRSQIRREIAWSLTAAAIYGTPAGLMLWSWRNLGWTQVYTDFTALPLWYLPLSAFVYLFVQDTWFYWTHRAMHEPRLFRIAHAVHHKSRPPTAWTAMSFHWVESLTGAILIPLLVFIVPIHIAMLGVVLGIATIMGVTNHMGWEIFPRRLVHSALGHWLITASHHEKHHEDYRCNFGLYFRFWDHLCGTDRGLSRRITGARRGAPAPATVAPKTAPLAPPRGPEAS</sequence>
<evidence type="ECO:0000313" key="8">
    <source>
        <dbReference type="EMBL" id="KEO96508.1"/>
    </source>
</evidence>
<evidence type="ECO:0000313" key="9">
    <source>
        <dbReference type="Proteomes" id="UP000027866"/>
    </source>
</evidence>